<reference evidence="4 5" key="1">
    <citation type="submission" date="2019-07" db="EMBL/GenBank/DDBJ databases">
        <title>Genomic Encyclopedia of Archaeal and Bacterial Type Strains, Phase II (KMG-II): from individual species to whole genera.</title>
        <authorList>
            <person name="Goeker M."/>
        </authorList>
    </citation>
    <scope>NUCLEOTIDE SEQUENCE [LARGE SCALE GENOMIC DNA]</scope>
    <source>
        <strain evidence="4 5">ATCC BAA-2084</strain>
    </source>
</reference>
<dbReference type="GO" id="GO:0042597">
    <property type="term" value="C:periplasmic space"/>
    <property type="evidence" value="ECO:0007669"/>
    <property type="project" value="InterPro"/>
</dbReference>
<dbReference type="Gene3D" id="1.50.10.100">
    <property type="entry name" value="Chondroitin AC/alginate lyase"/>
    <property type="match status" value="1"/>
</dbReference>
<dbReference type="OrthoDB" id="7210452at2"/>
<evidence type="ECO:0000256" key="1">
    <source>
        <dbReference type="ARBA" id="ARBA00022729"/>
    </source>
</evidence>
<organism evidence="4 5">
    <name type="scientific">Altererythrobacter ishigakiensis</name>
    <dbReference type="NCBI Taxonomy" id="476157"/>
    <lineage>
        <taxon>Bacteria</taxon>
        <taxon>Pseudomonadati</taxon>
        <taxon>Pseudomonadota</taxon>
        <taxon>Alphaproteobacteria</taxon>
        <taxon>Sphingomonadales</taxon>
        <taxon>Erythrobacteraceae</taxon>
        <taxon>Altererythrobacter</taxon>
    </lineage>
</organism>
<dbReference type="Pfam" id="PF05426">
    <property type="entry name" value="Alginate_lyase"/>
    <property type="match status" value="1"/>
</dbReference>
<evidence type="ECO:0000259" key="3">
    <source>
        <dbReference type="Pfam" id="PF05426"/>
    </source>
</evidence>
<accession>A0A562UM06</accession>
<dbReference type="AlphaFoldDB" id="A0A562UM06"/>
<feature type="domain" description="Alginate lyase" evidence="3">
    <location>
        <begin position="109"/>
        <end position="389"/>
    </location>
</feature>
<proteinExistence type="predicted"/>
<evidence type="ECO:0000313" key="5">
    <source>
        <dbReference type="Proteomes" id="UP000320547"/>
    </source>
</evidence>
<evidence type="ECO:0000313" key="4">
    <source>
        <dbReference type="EMBL" id="TWJ06645.1"/>
    </source>
</evidence>
<gene>
    <name evidence="4" type="ORF">JN10_2181</name>
</gene>
<dbReference type="STRING" id="476157.GCA_001663155_00856"/>
<dbReference type="InterPro" id="IPR008929">
    <property type="entry name" value="Chondroitin_lyas"/>
</dbReference>
<dbReference type="GO" id="GO:0016829">
    <property type="term" value="F:lyase activity"/>
    <property type="evidence" value="ECO:0007669"/>
    <property type="project" value="UniProtKB-KW"/>
</dbReference>
<dbReference type="EMBL" id="VLLK01000002">
    <property type="protein sequence ID" value="TWJ06645.1"/>
    <property type="molecule type" value="Genomic_DNA"/>
</dbReference>
<dbReference type="Proteomes" id="UP000320547">
    <property type="component" value="Unassembled WGS sequence"/>
</dbReference>
<keyword evidence="1" id="KW-0732">Signal</keyword>
<dbReference type="InterPro" id="IPR008397">
    <property type="entry name" value="Alginate_lyase_dom"/>
</dbReference>
<comment type="caution">
    <text evidence="4">The sequence shown here is derived from an EMBL/GenBank/DDBJ whole genome shotgun (WGS) entry which is preliminary data.</text>
</comment>
<evidence type="ECO:0000256" key="2">
    <source>
        <dbReference type="ARBA" id="ARBA00023239"/>
    </source>
</evidence>
<dbReference type="SUPFAM" id="SSF48230">
    <property type="entry name" value="Chondroitin AC/alginate lyase"/>
    <property type="match status" value="1"/>
</dbReference>
<sequence>MRKFWSLYLPSDKRGLTLVSREFVIRTLTLMSAFFAMFTSPDSVSALTEDGPVYANYECRGSLGYSSDFNGRKTFLWRPQWLEAIASDPEQRKARLAQAEEALHRGPYSVTDKGKNVPGASSNDYASIGPYWWPNPDQADGLPYIRRDGVVNPERNGPDFDKGRLSQLGADLEALALGYFLTEDARYATRAAMLVDIWFLDPDTRMSPNMDFAQGVPGRVNGRGEGIIEASDFSTVIESVGLILPSGALSSSQHANLQDWYAQFVSWLQTSENGKASRNKTNNHAIFYDFYLSHFALFAGNEELARNVSSDFLNKRLAQQMDQDGRFTSELNRTRSWHYSNYVLAGAGRLATIAECVDHNLWAEQLDDGRGLEKGIGFLGRYSGRLEEWPYPDRDHAAKNYDRMKHTHQQVEALFARDLGFVANTELP</sequence>
<name>A0A562UM06_9SPHN</name>
<protein>
    <submittedName>
        <fullName evidence="4">Alginate lyase</fullName>
    </submittedName>
</protein>
<keyword evidence="5" id="KW-1185">Reference proteome</keyword>
<keyword evidence="2 4" id="KW-0456">Lyase</keyword>